<organism evidence="2 3">
    <name type="scientific">Cudoniella acicularis</name>
    <dbReference type="NCBI Taxonomy" id="354080"/>
    <lineage>
        <taxon>Eukaryota</taxon>
        <taxon>Fungi</taxon>
        <taxon>Dikarya</taxon>
        <taxon>Ascomycota</taxon>
        <taxon>Pezizomycotina</taxon>
        <taxon>Leotiomycetes</taxon>
        <taxon>Helotiales</taxon>
        <taxon>Tricladiaceae</taxon>
        <taxon>Cudoniella</taxon>
    </lineage>
</organism>
<comment type="caution">
    <text evidence="2">The sequence shown here is derived from an EMBL/GenBank/DDBJ whole genome shotgun (WGS) entry which is preliminary data.</text>
</comment>
<dbReference type="Proteomes" id="UP000566819">
    <property type="component" value="Unassembled WGS sequence"/>
</dbReference>
<sequence>MQFNFSLVVAALAGLAIASPTVEVRDTATDATGLAVSVNGVTFSQDVSISCVLHCAEVIAEAVCIGLAIEEKSVKGLLKCVEKGKICACAECVPKLKDFVKDHDICS</sequence>
<feature type="signal peptide" evidence="1">
    <location>
        <begin position="1"/>
        <end position="18"/>
    </location>
</feature>
<evidence type="ECO:0000313" key="3">
    <source>
        <dbReference type="Proteomes" id="UP000566819"/>
    </source>
</evidence>
<gene>
    <name evidence="2" type="ORF">G7Y89_g7724</name>
</gene>
<dbReference type="EMBL" id="JAAMPI010000552">
    <property type="protein sequence ID" value="KAF4630417.1"/>
    <property type="molecule type" value="Genomic_DNA"/>
</dbReference>
<feature type="chain" id="PRO_5034203786" description="Fungal calcium binding protein domain-containing protein" evidence="1">
    <location>
        <begin position="19"/>
        <end position="107"/>
    </location>
</feature>
<name>A0A8H4W1P5_9HELO</name>
<evidence type="ECO:0008006" key="4">
    <source>
        <dbReference type="Google" id="ProtNLM"/>
    </source>
</evidence>
<keyword evidence="1" id="KW-0732">Signal</keyword>
<protein>
    <recommendedName>
        <fullName evidence="4">Fungal calcium binding protein domain-containing protein</fullName>
    </recommendedName>
</protein>
<reference evidence="2 3" key="1">
    <citation type="submission" date="2020-03" db="EMBL/GenBank/DDBJ databases">
        <title>Draft Genome Sequence of Cudoniella acicularis.</title>
        <authorList>
            <person name="Buettner E."/>
            <person name="Kellner H."/>
        </authorList>
    </citation>
    <scope>NUCLEOTIDE SEQUENCE [LARGE SCALE GENOMIC DNA]</scope>
    <source>
        <strain evidence="2 3">DSM 108380</strain>
    </source>
</reference>
<evidence type="ECO:0000256" key="1">
    <source>
        <dbReference type="SAM" id="SignalP"/>
    </source>
</evidence>
<accession>A0A8H4W1P5</accession>
<proteinExistence type="predicted"/>
<dbReference type="AlphaFoldDB" id="A0A8H4W1P5"/>
<dbReference type="OrthoDB" id="3540531at2759"/>
<keyword evidence="3" id="KW-1185">Reference proteome</keyword>
<evidence type="ECO:0000313" key="2">
    <source>
        <dbReference type="EMBL" id="KAF4630417.1"/>
    </source>
</evidence>